<evidence type="ECO:0000313" key="3">
    <source>
        <dbReference type="Proteomes" id="UP000032614"/>
    </source>
</evidence>
<dbReference type="GeneID" id="66521062"/>
<dbReference type="EMBL" id="JACIIK010000011">
    <property type="protein sequence ID" value="MBB6204920.1"/>
    <property type="molecule type" value="Genomic_DNA"/>
</dbReference>
<dbReference type="RefSeq" id="WP_162181296.1">
    <property type="nucleotide sequence ID" value="NZ_CADFGE010000013.1"/>
</dbReference>
<protein>
    <submittedName>
        <fullName evidence="2">Uncharacterized protein</fullName>
    </submittedName>
</protein>
<sequence length="99" mass="11045">MLQLDVSLYTLLQILSVSVFEKTGISCALRPDPSPRISSRAYREDSEGARVYYNYALKGKDGKTPAMRLGLSIHVVKLDELLGVHEARKRPSEPRSKGL</sequence>
<organism evidence="2 4">
    <name type="scientific">Paraburkholderia fungorum</name>
    <dbReference type="NCBI Taxonomy" id="134537"/>
    <lineage>
        <taxon>Bacteria</taxon>
        <taxon>Pseudomonadati</taxon>
        <taxon>Pseudomonadota</taxon>
        <taxon>Betaproteobacteria</taxon>
        <taxon>Burkholderiales</taxon>
        <taxon>Burkholderiaceae</taxon>
        <taxon>Paraburkholderia</taxon>
    </lineage>
</organism>
<dbReference type="EMBL" id="CP010024">
    <property type="protein sequence ID" value="AJZ56293.1"/>
    <property type="molecule type" value="Genomic_DNA"/>
</dbReference>
<gene>
    <name evidence="2" type="ORF">GGD69_005814</name>
    <name evidence="1" type="ORF">OI25_7832</name>
</gene>
<geneLocation type="plasmid" evidence="1 3">
    <name>pBIL</name>
</geneLocation>
<proteinExistence type="predicted"/>
<reference evidence="2 4" key="2">
    <citation type="submission" date="2020-08" db="EMBL/GenBank/DDBJ databases">
        <title>Genomic Encyclopedia of Type Strains, Phase IV (KMG-V): Genome sequencing to study the core and pangenomes of soil and plant-associated prokaryotes.</title>
        <authorList>
            <person name="Whitman W."/>
        </authorList>
    </citation>
    <scope>NUCLEOTIDE SEQUENCE [LARGE SCALE GENOMIC DNA]</scope>
    <source>
        <strain evidence="2 4">SEMIA 4013</strain>
    </source>
</reference>
<name>A0AAW3V1W8_9BURK</name>
<dbReference type="Proteomes" id="UP000032614">
    <property type="component" value="Plasmid pBIL"/>
</dbReference>
<dbReference type="KEGG" id="bfn:OI25_7832"/>
<keyword evidence="1" id="KW-0614">Plasmid</keyword>
<evidence type="ECO:0000313" key="1">
    <source>
        <dbReference type="EMBL" id="AJZ56293.1"/>
    </source>
</evidence>
<dbReference type="AlphaFoldDB" id="A0AAW3V1W8"/>
<reference evidence="1 3" key="1">
    <citation type="journal article" date="2015" name="Genome Announc.">
        <title>Complete genome sequences for 59 burkholderia isolates, both pathogenic and near neighbor.</title>
        <authorList>
            <person name="Johnson S.L."/>
            <person name="Bishop-Lilly K.A."/>
            <person name="Ladner J.T."/>
            <person name="Daligault H.E."/>
            <person name="Davenport K.W."/>
            <person name="Jaissle J."/>
            <person name="Frey K.G."/>
            <person name="Koroleva G.I."/>
            <person name="Bruce D.C."/>
            <person name="Coyne S.R."/>
            <person name="Broomall S.M."/>
            <person name="Li P.E."/>
            <person name="Teshima H."/>
            <person name="Gibbons H.S."/>
            <person name="Palacios G.F."/>
            <person name="Rosenzweig C.N."/>
            <person name="Redden C.L."/>
            <person name="Xu Y."/>
            <person name="Minogue T.D."/>
            <person name="Chain P.S."/>
        </authorList>
    </citation>
    <scope>NUCLEOTIDE SEQUENCE [LARGE SCALE GENOMIC DNA]</scope>
    <source>
        <strain evidence="1 3">ATCC BAA-463</strain>
        <plasmid evidence="1 3">pBIL</plasmid>
    </source>
</reference>
<accession>A0AAW3V1W8</accession>
<dbReference type="Proteomes" id="UP000518681">
    <property type="component" value="Unassembled WGS sequence"/>
</dbReference>
<evidence type="ECO:0000313" key="4">
    <source>
        <dbReference type="Proteomes" id="UP000518681"/>
    </source>
</evidence>
<evidence type="ECO:0000313" key="2">
    <source>
        <dbReference type="EMBL" id="MBB6204920.1"/>
    </source>
</evidence>